<dbReference type="GO" id="GO:0005096">
    <property type="term" value="F:GTPase activator activity"/>
    <property type="evidence" value="ECO:0007669"/>
    <property type="project" value="InterPro"/>
</dbReference>
<feature type="repeat" description="ANK" evidence="7">
    <location>
        <begin position="561"/>
        <end position="593"/>
    </location>
</feature>
<dbReference type="InterPro" id="IPR036770">
    <property type="entry name" value="Ankyrin_rpt-contain_sf"/>
</dbReference>
<dbReference type="CDD" id="cd13251">
    <property type="entry name" value="PH_ASAP"/>
    <property type="match status" value="1"/>
</dbReference>
<feature type="domain" description="Arf-GAP" evidence="12">
    <location>
        <begin position="365"/>
        <end position="487"/>
    </location>
</feature>
<dbReference type="SUPFAM" id="SSF50729">
    <property type="entry name" value="PH domain-like"/>
    <property type="match status" value="1"/>
</dbReference>
<feature type="repeat" description="ANK" evidence="7">
    <location>
        <begin position="525"/>
        <end position="560"/>
    </location>
</feature>
<dbReference type="FunFam" id="1.10.220.150:FF:000002">
    <property type="entry name" value="arf-GAP with SH3 domain, ANK repeat and PH domain-containing protein 1"/>
    <property type="match status" value="1"/>
</dbReference>
<dbReference type="InterPro" id="IPR011993">
    <property type="entry name" value="PH-like_dom_sf"/>
</dbReference>
<protein>
    <submittedName>
        <fullName evidence="13">ArfGAP with SH3 domain, ankyrin repeat and PH domain 3</fullName>
    </submittedName>
</protein>
<dbReference type="Pfam" id="PF01412">
    <property type="entry name" value="ArfGap"/>
    <property type="match status" value="1"/>
</dbReference>
<comment type="subcellular location">
    <subcellularLocation>
        <location evidence="1">Cytoplasm</location>
    </subcellularLocation>
</comment>
<dbReference type="InterPro" id="IPR004148">
    <property type="entry name" value="BAR_dom"/>
</dbReference>
<dbReference type="AlphaFoldDB" id="A0A8C5T3A3"/>
<evidence type="ECO:0000259" key="12">
    <source>
        <dbReference type="PROSITE" id="PS50115"/>
    </source>
</evidence>
<dbReference type="Pfam" id="PF00169">
    <property type="entry name" value="PH"/>
    <property type="match status" value="1"/>
</dbReference>
<evidence type="ECO:0000259" key="11">
    <source>
        <dbReference type="PROSITE" id="PS50003"/>
    </source>
</evidence>
<dbReference type="FunFam" id="1.25.40.20:FF:000006">
    <property type="entry name" value="Arf-GAP with SH3 domain, ANK repeat and PH domain-containing protein 2"/>
    <property type="match status" value="1"/>
</dbReference>
<dbReference type="Pfam" id="PF12796">
    <property type="entry name" value="Ank_2"/>
    <property type="match status" value="1"/>
</dbReference>
<evidence type="ECO:0000256" key="1">
    <source>
        <dbReference type="ARBA" id="ARBA00004496"/>
    </source>
</evidence>
<keyword evidence="9" id="KW-0175">Coiled coil</keyword>
<evidence type="ECO:0000256" key="6">
    <source>
        <dbReference type="ARBA" id="ARBA00023043"/>
    </source>
</evidence>
<dbReference type="GO" id="GO:0051492">
    <property type="term" value="P:regulation of stress fiber assembly"/>
    <property type="evidence" value="ECO:0007669"/>
    <property type="project" value="TreeGrafter"/>
</dbReference>
<dbReference type="Gene3D" id="1.25.40.20">
    <property type="entry name" value="Ankyrin repeat-containing domain"/>
    <property type="match status" value="1"/>
</dbReference>
<dbReference type="GO" id="GO:0005737">
    <property type="term" value="C:cytoplasm"/>
    <property type="evidence" value="ECO:0007669"/>
    <property type="project" value="UniProtKB-SubCell"/>
</dbReference>
<dbReference type="PANTHER" id="PTHR45854:SF1">
    <property type="entry name" value="ARF-GAP WITH SH3 DOMAIN, ANK REPEAT AND PH DOMAIN-CONTAINING PROTEIN 3"/>
    <property type="match status" value="1"/>
</dbReference>
<feature type="compositionally biased region" description="Low complexity" evidence="10">
    <location>
        <begin position="823"/>
        <end position="835"/>
    </location>
</feature>
<dbReference type="InterPro" id="IPR002110">
    <property type="entry name" value="Ankyrin_rpt"/>
</dbReference>
<evidence type="ECO:0000313" key="13">
    <source>
        <dbReference type="Ensembl" id="ENSMCSP00000001544.1"/>
    </source>
</evidence>
<dbReference type="InterPro" id="IPR001164">
    <property type="entry name" value="ArfGAP_dom"/>
</dbReference>
<organism evidence="13 14">
    <name type="scientific">Malurus cyaneus samueli</name>
    <dbReference type="NCBI Taxonomy" id="2593467"/>
    <lineage>
        <taxon>Eukaryota</taxon>
        <taxon>Metazoa</taxon>
        <taxon>Chordata</taxon>
        <taxon>Craniata</taxon>
        <taxon>Vertebrata</taxon>
        <taxon>Euteleostomi</taxon>
        <taxon>Archelosauria</taxon>
        <taxon>Archosauria</taxon>
        <taxon>Dinosauria</taxon>
        <taxon>Saurischia</taxon>
        <taxon>Theropoda</taxon>
        <taxon>Coelurosauria</taxon>
        <taxon>Aves</taxon>
        <taxon>Neognathae</taxon>
        <taxon>Neoaves</taxon>
        <taxon>Telluraves</taxon>
        <taxon>Australaves</taxon>
        <taxon>Passeriformes</taxon>
        <taxon>Meliphagoidea</taxon>
        <taxon>Maluridae</taxon>
        <taxon>Malurus</taxon>
    </lineage>
</organism>
<feature type="region of interest" description="Disordered" evidence="10">
    <location>
        <begin position="691"/>
        <end position="730"/>
    </location>
</feature>
<evidence type="ECO:0000256" key="10">
    <source>
        <dbReference type="SAM" id="MobiDB-lite"/>
    </source>
</evidence>
<dbReference type="SMART" id="SM00105">
    <property type="entry name" value="ArfGap"/>
    <property type="match status" value="1"/>
</dbReference>
<evidence type="ECO:0000256" key="7">
    <source>
        <dbReference type="PROSITE-ProRule" id="PRU00023"/>
    </source>
</evidence>
<keyword evidence="3" id="KW-0479">Metal-binding</keyword>
<dbReference type="OrthoDB" id="435430at2759"/>
<evidence type="ECO:0000256" key="2">
    <source>
        <dbReference type="ARBA" id="ARBA00022490"/>
    </source>
</evidence>
<reference evidence="13" key="1">
    <citation type="submission" date="2025-08" db="UniProtKB">
        <authorList>
            <consortium name="Ensembl"/>
        </authorList>
    </citation>
    <scope>IDENTIFICATION</scope>
</reference>
<feature type="domain" description="PH" evidence="11">
    <location>
        <begin position="242"/>
        <end position="334"/>
    </location>
</feature>
<evidence type="ECO:0000313" key="14">
    <source>
        <dbReference type="Proteomes" id="UP000694560"/>
    </source>
</evidence>
<dbReference type="Gene3D" id="1.25.40.950">
    <property type="match status" value="1"/>
</dbReference>
<dbReference type="Gene3D" id="1.10.220.150">
    <property type="entry name" value="Arf GTPase activating protein"/>
    <property type="match status" value="1"/>
</dbReference>
<name>A0A8C5T3A3_9PASS</name>
<keyword evidence="2" id="KW-0963">Cytoplasm</keyword>
<dbReference type="Gene3D" id="1.20.1270.60">
    <property type="entry name" value="Arfaptin homology (AH) domain/BAR domain"/>
    <property type="match status" value="2"/>
</dbReference>
<dbReference type="FunFam" id="2.30.29.30:FF:000012">
    <property type="entry name" value="Arf-GAP with SH3 domain, ANK repeat and PH domain-containing protein 2"/>
    <property type="match status" value="1"/>
</dbReference>
<keyword evidence="6 7" id="KW-0040">ANK repeat</keyword>
<keyword evidence="4" id="KW-0677">Repeat</keyword>
<feature type="coiled-coil region" evidence="9">
    <location>
        <begin position="191"/>
        <end position="218"/>
    </location>
</feature>
<dbReference type="SUPFAM" id="SSF48403">
    <property type="entry name" value="Ankyrin repeat"/>
    <property type="match status" value="1"/>
</dbReference>
<dbReference type="PROSITE" id="PS50115">
    <property type="entry name" value="ARFGAP"/>
    <property type="match status" value="1"/>
</dbReference>
<dbReference type="SMART" id="SM00233">
    <property type="entry name" value="PH"/>
    <property type="match status" value="1"/>
</dbReference>
<dbReference type="PROSITE" id="PS50088">
    <property type="entry name" value="ANK_REPEAT"/>
    <property type="match status" value="2"/>
</dbReference>
<keyword evidence="8" id="KW-0863">Zinc-finger</keyword>
<dbReference type="InterPro" id="IPR047006">
    <property type="entry name" value="ASAP3_ArfGap"/>
</dbReference>
<keyword evidence="5" id="KW-0862">Zinc</keyword>
<dbReference type="GO" id="GO:0001726">
    <property type="term" value="C:ruffle"/>
    <property type="evidence" value="ECO:0007669"/>
    <property type="project" value="TreeGrafter"/>
</dbReference>
<dbReference type="Gene3D" id="2.30.29.30">
    <property type="entry name" value="Pleckstrin-homology domain (PH domain)/Phosphotyrosine-binding domain (PTB)"/>
    <property type="match status" value="1"/>
</dbReference>
<dbReference type="GO" id="GO:0005925">
    <property type="term" value="C:focal adhesion"/>
    <property type="evidence" value="ECO:0007669"/>
    <property type="project" value="TreeGrafter"/>
</dbReference>
<dbReference type="CDD" id="cd17900">
    <property type="entry name" value="ArfGap_ASAP3"/>
    <property type="match status" value="1"/>
</dbReference>
<dbReference type="InterPro" id="IPR038508">
    <property type="entry name" value="ArfGAP_dom_sf"/>
</dbReference>
<dbReference type="InterPro" id="IPR037278">
    <property type="entry name" value="ARFGAP/RecO"/>
</dbReference>
<proteinExistence type="predicted"/>
<dbReference type="SMART" id="SM00248">
    <property type="entry name" value="ANK"/>
    <property type="match status" value="2"/>
</dbReference>
<dbReference type="InterPro" id="IPR001849">
    <property type="entry name" value="PH_domain"/>
</dbReference>
<dbReference type="PROSITE" id="PS50003">
    <property type="entry name" value="PH_DOMAIN"/>
    <property type="match status" value="1"/>
</dbReference>
<feature type="compositionally biased region" description="Polar residues" evidence="10">
    <location>
        <begin position="783"/>
        <end position="802"/>
    </location>
</feature>
<dbReference type="Ensembl" id="ENSMCST00000001581.1">
    <property type="protein sequence ID" value="ENSMCSP00000001544.1"/>
    <property type="gene ID" value="ENSMCSG00000001109.1"/>
</dbReference>
<sequence>MGSLCFLSLLSQSLDGDQAVLQRIRKYVKAIHISGLTHVENEEQYSEALENFGNNHLSQNNHELSTGFLNLAVFTREVTALFKNLVQNLNNIVSFPLDSLLKGQLKDGRLAEPAALEVAEDMQKERRLFQLHMCEYLLKASESQMKQGPDFLQSLIKFFHAQHNFFQDGWKAAQNLYPFIEKLAVSLHVLHQAQEEEVKQLTQTRDSLRSILQLENKEENLSRKNSGSGYSIHQHRGNKQYGTEKSGFLYKKSDGIRKVWQKRKCGVKYGCLTISHSTINRPPVKLNLLTCQVRPQAEEKKCFDLVTHNRTYHFQAEDEQECVVWVSVLQNSKDEALSNAFKGDGDSGGAAAGIGMDGGVQELTRLVISEVKNMPGNKQCCDCGASDPTWLSSNLGILTCIECSGIHRELGVHYSRIQSLTLDVLSTSELLLAVSIGNTRFNEIMEATLPTQDCPKPSANSDMAARKEYIVAKYMERRFVQKSGRDDPHRLWEAIRARDLLGLLRAFAEGHDLARPLASPEGQDAGELPLHMAVRHADRSSLPLVDFIIQNGGMLDQVTLDGNTALHYGALYNQPNCLKLLLKGKAAFTTVNAAGETALDVARRLKHSECEELLEQVQSGKLSLEIHVDYDWEPPSEFPYDSEDELEEKHSFKGMSPLATSPLSACPQSRWSCMGMDITNKTYESILVPSRPAPRRAHSEEIPPPLPLKNPTRGSSRPKHGHSPTGESEWGVTTVGLCLHPKTKFIVPISCVPPERPELPRQASEPHFSGPVEALAPRSLSCASSTGALDGTPSSRSPTESQRAVYWETRSETDASSSRRGPELSPLSGQSLPGSSALDIPPVKFGYRSCSALGLRLMLGVSLHNAGGLASTHHPHGHGASLWSKGSPLSGVYKEVDGDPGMQGETRAAGRMLGCLWRQ</sequence>
<evidence type="ECO:0000256" key="8">
    <source>
        <dbReference type="PROSITE-ProRule" id="PRU00288"/>
    </source>
</evidence>
<dbReference type="InterPro" id="IPR027267">
    <property type="entry name" value="AH/BAR_dom_sf"/>
</dbReference>
<dbReference type="PANTHER" id="PTHR45854">
    <property type="entry name" value="ASAP FAMILY MEMBER"/>
    <property type="match status" value="1"/>
</dbReference>
<dbReference type="SUPFAM" id="SSF57863">
    <property type="entry name" value="ArfGap/RecO-like zinc finger"/>
    <property type="match status" value="1"/>
</dbReference>
<evidence type="ECO:0000256" key="5">
    <source>
        <dbReference type="ARBA" id="ARBA00022833"/>
    </source>
</evidence>
<accession>A0A8C5T3A3</accession>
<dbReference type="PRINTS" id="PR00405">
    <property type="entry name" value="REVINTRACTNG"/>
</dbReference>
<keyword evidence="14" id="KW-1185">Reference proteome</keyword>
<dbReference type="InterPro" id="IPR037844">
    <property type="entry name" value="PH_ASAP"/>
</dbReference>
<evidence type="ECO:0000256" key="3">
    <source>
        <dbReference type="ARBA" id="ARBA00022723"/>
    </source>
</evidence>
<reference evidence="13" key="2">
    <citation type="submission" date="2025-09" db="UniProtKB">
        <authorList>
            <consortium name="Ensembl"/>
        </authorList>
    </citation>
    <scope>IDENTIFICATION</scope>
</reference>
<dbReference type="Proteomes" id="UP000694560">
    <property type="component" value="Unplaced"/>
</dbReference>
<feature type="region of interest" description="Disordered" evidence="10">
    <location>
        <begin position="783"/>
        <end position="835"/>
    </location>
</feature>
<dbReference type="InterPro" id="IPR043593">
    <property type="entry name" value="ASAP"/>
</dbReference>
<dbReference type="Pfam" id="PF16746">
    <property type="entry name" value="BAR_3"/>
    <property type="match status" value="1"/>
</dbReference>
<evidence type="ECO:0000256" key="9">
    <source>
        <dbReference type="SAM" id="Coils"/>
    </source>
</evidence>
<dbReference type="GO" id="GO:0008270">
    <property type="term" value="F:zinc ion binding"/>
    <property type="evidence" value="ECO:0007669"/>
    <property type="project" value="UniProtKB-KW"/>
</dbReference>
<feature type="region of interest" description="Disordered" evidence="10">
    <location>
        <begin position="219"/>
        <end position="239"/>
    </location>
</feature>
<evidence type="ECO:0000256" key="4">
    <source>
        <dbReference type="ARBA" id="ARBA00022737"/>
    </source>
</evidence>
<dbReference type="SUPFAM" id="SSF103657">
    <property type="entry name" value="BAR/IMD domain-like"/>
    <property type="match status" value="1"/>
</dbReference>